<name>A0A2T7PQE8_POMCA</name>
<evidence type="ECO:0000313" key="3">
    <source>
        <dbReference type="Proteomes" id="UP000245119"/>
    </source>
</evidence>
<feature type="compositionally biased region" description="Basic and acidic residues" evidence="1">
    <location>
        <begin position="1"/>
        <end position="16"/>
    </location>
</feature>
<comment type="caution">
    <text evidence="2">The sequence shown here is derived from an EMBL/GenBank/DDBJ whole genome shotgun (WGS) entry which is preliminary data.</text>
</comment>
<dbReference type="AlphaFoldDB" id="A0A2T7PQE8"/>
<reference evidence="2 3" key="1">
    <citation type="submission" date="2018-04" db="EMBL/GenBank/DDBJ databases">
        <title>The genome of golden apple snail Pomacea canaliculata provides insight into stress tolerance and invasive adaptation.</title>
        <authorList>
            <person name="Liu C."/>
            <person name="Liu B."/>
            <person name="Ren Y."/>
            <person name="Zhang Y."/>
            <person name="Wang H."/>
            <person name="Li S."/>
            <person name="Jiang F."/>
            <person name="Yin L."/>
            <person name="Zhang G."/>
            <person name="Qian W."/>
            <person name="Fan W."/>
        </authorList>
    </citation>
    <scope>NUCLEOTIDE SEQUENCE [LARGE SCALE GENOMIC DNA]</scope>
    <source>
        <strain evidence="2">SZHN2017</strain>
        <tissue evidence="2">Muscle</tissue>
    </source>
</reference>
<proteinExistence type="predicted"/>
<protein>
    <submittedName>
        <fullName evidence="2">Uncharacterized protein</fullName>
    </submittedName>
</protein>
<accession>A0A2T7PQE8</accession>
<evidence type="ECO:0000256" key="1">
    <source>
        <dbReference type="SAM" id="MobiDB-lite"/>
    </source>
</evidence>
<feature type="region of interest" description="Disordered" evidence="1">
    <location>
        <begin position="1"/>
        <end position="25"/>
    </location>
</feature>
<organism evidence="2 3">
    <name type="scientific">Pomacea canaliculata</name>
    <name type="common">Golden apple snail</name>
    <dbReference type="NCBI Taxonomy" id="400727"/>
    <lineage>
        <taxon>Eukaryota</taxon>
        <taxon>Metazoa</taxon>
        <taxon>Spiralia</taxon>
        <taxon>Lophotrochozoa</taxon>
        <taxon>Mollusca</taxon>
        <taxon>Gastropoda</taxon>
        <taxon>Caenogastropoda</taxon>
        <taxon>Architaenioglossa</taxon>
        <taxon>Ampullarioidea</taxon>
        <taxon>Ampullariidae</taxon>
        <taxon>Pomacea</taxon>
    </lineage>
</organism>
<dbReference type="Proteomes" id="UP000245119">
    <property type="component" value="Linkage Group LG2"/>
</dbReference>
<sequence>MRRSTDERQATRRQSQENELEDSCSRPASRLRLFRVNFEVKTKPVLLQHTVRRKKHVSPFFLFSFIQRTHPPHPINRRKLVSSKQVLLVILKLNQGPHVMNRLQVIGAGT</sequence>
<keyword evidence="3" id="KW-1185">Reference proteome</keyword>
<evidence type="ECO:0000313" key="2">
    <source>
        <dbReference type="EMBL" id="PVD35597.1"/>
    </source>
</evidence>
<dbReference type="EMBL" id="PZQS01000002">
    <property type="protein sequence ID" value="PVD35597.1"/>
    <property type="molecule type" value="Genomic_DNA"/>
</dbReference>
<gene>
    <name evidence="2" type="ORF">C0Q70_02560</name>
</gene>